<evidence type="ECO:0000259" key="1">
    <source>
        <dbReference type="Pfam" id="PF08241"/>
    </source>
</evidence>
<dbReference type="InterPro" id="IPR029063">
    <property type="entry name" value="SAM-dependent_MTases_sf"/>
</dbReference>
<gene>
    <name evidence="2" type="ORF">HYY65_11840</name>
</gene>
<dbReference type="GO" id="GO:0008757">
    <property type="term" value="F:S-adenosylmethionine-dependent methyltransferase activity"/>
    <property type="evidence" value="ECO:0007669"/>
    <property type="project" value="InterPro"/>
</dbReference>
<organism evidence="2 3">
    <name type="scientific">Tectimicrobiota bacterium</name>
    <dbReference type="NCBI Taxonomy" id="2528274"/>
    <lineage>
        <taxon>Bacteria</taxon>
        <taxon>Pseudomonadati</taxon>
        <taxon>Nitrospinota/Tectimicrobiota group</taxon>
        <taxon>Candidatus Tectimicrobiota</taxon>
    </lineage>
</organism>
<dbReference type="EMBL" id="JACPSX010000226">
    <property type="protein sequence ID" value="MBI3015720.1"/>
    <property type="molecule type" value="Genomic_DNA"/>
</dbReference>
<dbReference type="PANTHER" id="PTHR43591">
    <property type="entry name" value="METHYLTRANSFERASE"/>
    <property type="match status" value="1"/>
</dbReference>
<protein>
    <submittedName>
        <fullName evidence="2">Class I SAM-dependent methyltransferase</fullName>
    </submittedName>
</protein>
<dbReference type="Proteomes" id="UP000741360">
    <property type="component" value="Unassembled WGS sequence"/>
</dbReference>
<dbReference type="InterPro" id="IPR013216">
    <property type="entry name" value="Methyltransf_11"/>
</dbReference>
<keyword evidence="2" id="KW-0489">Methyltransferase</keyword>
<comment type="caution">
    <text evidence="2">The sequence shown here is derived from an EMBL/GenBank/DDBJ whole genome shotgun (WGS) entry which is preliminary data.</text>
</comment>
<feature type="domain" description="Methyltransferase type 11" evidence="1">
    <location>
        <begin position="40"/>
        <end position="131"/>
    </location>
</feature>
<dbReference type="AlphaFoldDB" id="A0A932GRQ2"/>
<evidence type="ECO:0000313" key="2">
    <source>
        <dbReference type="EMBL" id="MBI3015720.1"/>
    </source>
</evidence>
<dbReference type="GO" id="GO:0032259">
    <property type="term" value="P:methylation"/>
    <property type="evidence" value="ECO:0007669"/>
    <property type="project" value="UniProtKB-KW"/>
</dbReference>
<keyword evidence="2" id="KW-0808">Transferase</keyword>
<dbReference type="CDD" id="cd02440">
    <property type="entry name" value="AdoMet_MTases"/>
    <property type="match status" value="1"/>
</dbReference>
<dbReference type="SUPFAM" id="SSF53335">
    <property type="entry name" value="S-adenosyl-L-methionine-dependent methyltransferases"/>
    <property type="match status" value="1"/>
</dbReference>
<evidence type="ECO:0000313" key="3">
    <source>
        <dbReference type="Proteomes" id="UP000741360"/>
    </source>
</evidence>
<sequence>MSVFDLLEGVYRKLRGAGPPSHGAKLLAEFGTEKSAGPLLDLGSGSGDQSVLLAGEGRKNIHLVDANGSVLRRAHRHPALHRTIARAEALPFKSLSFQGIFLIDVFHHVSDQEAALREIFRTLTPAGVVLIVEYHRSNPIIRIFFILSLLRRKRCSFLFPSELLALARRCGLQGAIMDSDGLRFTARLQKT</sequence>
<reference evidence="2" key="1">
    <citation type="submission" date="2020-07" db="EMBL/GenBank/DDBJ databases">
        <title>Huge and variable diversity of episymbiotic CPR bacteria and DPANN archaea in groundwater ecosystems.</title>
        <authorList>
            <person name="He C.Y."/>
            <person name="Keren R."/>
            <person name="Whittaker M."/>
            <person name="Farag I.F."/>
            <person name="Doudna J."/>
            <person name="Cate J.H.D."/>
            <person name="Banfield J.F."/>
        </authorList>
    </citation>
    <scope>NUCLEOTIDE SEQUENCE</scope>
    <source>
        <strain evidence="2">NC_groundwater_717_Ag_S-0.2um_59_8</strain>
    </source>
</reference>
<dbReference type="Pfam" id="PF08241">
    <property type="entry name" value="Methyltransf_11"/>
    <property type="match status" value="1"/>
</dbReference>
<proteinExistence type="predicted"/>
<accession>A0A932GRQ2</accession>
<dbReference type="Gene3D" id="3.40.50.150">
    <property type="entry name" value="Vaccinia Virus protein VP39"/>
    <property type="match status" value="1"/>
</dbReference>
<name>A0A932GRQ2_UNCTE</name>